<feature type="transmembrane region" description="Helical" evidence="1">
    <location>
        <begin position="12"/>
        <end position="33"/>
    </location>
</feature>
<proteinExistence type="predicted"/>
<keyword evidence="1" id="KW-1133">Transmembrane helix</keyword>
<comment type="caution">
    <text evidence="2">The sequence shown here is derived from an EMBL/GenBank/DDBJ whole genome shotgun (WGS) entry which is preliminary data.</text>
</comment>
<dbReference type="Pfam" id="PF16074">
    <property type="entry name" value="PilW"/>
    <property type="match status" value="1"/>
</dbReference>
<sequence length="316" mass="34563">MKKQLGYTIIEIFIALAIGLVLFAGVLSIFVGMKTTSVETSSYGELQENGRFALSILSEDLQKADFWGDYTGTLSRSAFVAVPGAPAPDCVGEGLNNATFPTALGHFRTTWGKTATTAANMGCITDAVIGSDILQIKRVMGNAIDTTVAGALTNNNFYMVTNTSGGQIFTGAALPVVDNSRVWEYQHHVYYVKTEGSNNVPVLMQGRLTTSMSFDPLIDGIEMIRFMYGVDTDDDGIVNAYISADDMTDDLWDRGSNSRIIAAKIYVLARSVKIDNKYDNKNTYQLGDLAVTFDDNYRRLLFSSTVSLFNARVDSW</sequence>
<accession>A0ABQ3IDS3</accession>
<evidence type="ECO:0000313" key="3">
    <source>
        <dbReference type="Proteomes" id="UP000626370"/>
    </source>
</evidence>
<dbReference type="Proteomes" id="UP000626370">
    <property type="component" value="Unassembled WGS sequence"/>
</dbReference>
<protein>
    <submittedName>
        <fullName evidence="2">Type IV minor pilin protein PilW</fullName>
    </submittedName>
</protein>
<evidence type="ECO:0000256" key="1">
    <source>
        <dbReference type="SAM" id="Phobius"/>
    </source>
</evidence>
<evidence type="ECO:0000313" key="2">
    <source>
        <dbReference type="EMBL" id="GHE79805.1"/>
    </source>
</evidence>
<name>A0ABQ3IDS3_9GAMM</name>
<organism evidence="2 3">
    <name type="scientific">Thalassotalea profundi</name>
    <dbReference type="NCBI Taxonomy" id="2036687"/>
    <lineage>
        <taxon>Bacteria</taxon>
        <taxon>Pseudomonadati</taxon>
        <taxon>Pseudomonadota</taxon>
        <taxon>Gammaproteobacteria</taxon>
        <taxon>Alteromonadales</taxon>
        <taxon>Colwelliaceae</taxon>
        <taxon>Thalassotalea</taxon>
    </lineage>
</organism>
<dbReference type="EMBL" id="BNAH01000002">
    <property type="protein sequence ID" value="GHE79805.1"/>
    <property type="molecule type" value="Genomic_DNA"/>
</dbReference>
<dbReference type="RefSeq" id="WP_189376475.1">
    <property type="nucleotide sequence ID" value="NZ_BNAH01000002.1"/>
</dbReference>
<reference evidence="3" key="1">
    <citation type="journal article" date="2019" name="Int. J. Syst. Evol. Microbiol.">
        <title>The Global Catalogue of Microorganisms (GCM) 10K type strain sequencing project: providing services to taxonomists for standard genome sequencing and annotation.</title>
        <authorList>
            <consortium name="The Broad Institute Genomics Platform"/>
            <consortium name="The Broad Institute Genome Sequencing Center for Infectious Disease"/>
            <person name="Wu L."/>
            <person name="Ma J."/>
        </authorList>
    </citation>
    <scope>NUCLEOTIDE SEQUENCE [LARGE SCALE GENOMIC DNA]</scope>
    <source>
        <strain evidence="3">CGMCC 1.15922</strain>
    </source>
</reference>
<keyword evidence="1" id="KW-0812">Transmembrane</keyword>
<dbReference type="InterPro" id="IPR032092">
    <property type="entry name" value="PilW"/>
</dbReference>
<gene>
    <name evidence="2" type="primary">pilW</name>
    <name evidence="2" type="ORF">GCM10011501_04450</name>
</gene>
<keyword evidence="1" id="KW-0472">Membrane</keyword>
<keyword evidence="3" id="KW-1185">Reference proteome</keyword>